<dbReference type="GO" id="GO:0120330">
    <property type="term" value="C:rixosome complex"/>
    <property type="evidence" value="ECO:0007669"/>
    <property type="project" value="UniProtKB-UniRule"/>
</dbReference>
<dbReference type="PROSITE" id="PS50082">
    <property type="entry name" value="WD_REPEATS_2"/>
    <property type="match status" value="3"/>
</dbReference>
<gene>
    <name evidence="7" type="primary">IPI3</name>
    <name evidence="7" type="ORF">MOBT1_002827</name>
</gene>
<keyword evidence="5" id="KW-0698">rRNA processing</keyword>
<comment type="subcellular location">
    <subcellularLocation>
        <location evidence="5">Nucleus</location>
    </subcellularLocation>
</comment>
<evidence type="ECO:0000313" key="8">
    <source>
        <dbReference type="Proteomes" id="UP001214603"/>
    </source>
</evidence>
<dbReference type="GO" id="GO:0006261">
    <property type="term" value="P:DNA-templated DNA replication"/>
    <property type="evidence" value="ECO:0007669"/>
    <property type="project" value="TreeGrafter"/>
</dbReference>
<feature type="compositionally biased region" description="Low complexity" evidence="6">
    <location>
        <begin position="449"/>
        <end position="466"/>
    </location>
</feature>
<evidence type="ECO:0000256" key="1">
    <source>
        <dbReference type="ARBA" id="ARBA00010143"/>
    </source>
</evidence>
<dbReference type="Pfam" id="PF00400">
    <property type="entry name" value="WD40"/>
    <property type="match status" value="2"/>
</dbReference>
<keyword evidence="8" id="KW-1185">Reference proteome</keyword>
<dbReference type="SUPFAM" id="SSF50978">
    <property type="entry name" value="WD40 repeat-like"/>
    <property type="match status" value="1"/>
</dbReference>
<dbReference type="AlphaFoldDB" id="A0AAF0E455"/>
<dbReference type="GO" id="GO:0005656">
    <property type="term" value="C:nuclear pre-replicative complex"/>
    <property type="evidence" value="ECO:0007669"/>
    <property type="project" value="TreeGrafter"/>
</dbReference>
<dbReference type="Proteomes" id="UP001214603">
    <property type="component" value="Chromosome 7"/>
</dbReference>
<evidence type="ECO:0000313" key="7">
    <source>
        <dbReference type="EMBL" id="WFD04124.1"/>
    </source>
</evidence>
<keyword evidence="2 4" id="KW-0853">WD repeat</keyword>
<dbReference type="SMART" id="SM00320">
    <property type="entry name" value="WD40"/>
    <property type="match status" value="4"/>
</dbReference>
<evidence type="ECO:0000256" key="6">
    <source>
        <dbReference type="SAM" id="MobiDB-lite"/>
    </source>
</evidence>
<evidence type="ECO:0000256" key="4">
    <source>
        <dbReference type="PROSITE-ProRule" id="PRU00221"/>
    </source>
</evidence>
<evidence type="ECO:0000256" key="3">
    <source>
        <dbReference type="ARBA" id="ARBA00022737"/>
    </source>
</evidence>
<comment type="similarity">
    <text evidence="1 5">Belongs to the WD repeat IPI3/WDR18 family.</text>
</comment>
<dbReference type="InterPro" id="IPR019775">
    <property type="entry name" value="WD40_repeat_CS"/>
</dbReference>
<feature type="region of interest" description="Disordered" evidence="6">
    <location>
        <begin position="445"/>
        <end position="466"/>
    </location>
</feature>
<dbReference type="InterPro" id="IPR036322">
    <property type="entry name" value="WD40_repeat_dom_sf"/>
</dbReference>
<dbReference type="InterPro" id="IPR015943">
    <property type="entry name" value="WD40/YVTN_repeat-like_dom_sf"/>
</dbReference>
<dbReference type="GO" id="GO:0006364">
    <property type="term" value="P:rRNA processing"/>
    <property type="evidence" value="ECO:0007669"/>
    <property type="project" value="UniProtKB-UniRule"/>
</dbReference>
<dbReference type="Gene3D" id="2.130.10.10">
    <property type="entry name" value="YVTN repeat-like/Quinoprotein amine dehydrogenase"/>
    <property type="match status" value="2"/>
</dbReference>
<keyword evidence="5" id="KW-0539">Nucleus</keyword>
<comment type="function">
    <text evidence="5">Component of the RIX1 complex required for processing of ITS2 sequences from 35S pre-rRNA.</text>
</comment>
<keyword evidence="3" id="KW-0677">Repeat</keyword>
<sequence>MAHRYRTLKALYAPEVLVTASASSVQRGALYVLDAASPTQTPLVHWKGAAHVAPHGLACVASSTHADGDGGMSGLAAAIEAEKAVLTVYSWQRDQPVARIVLPQKMLCVALAPRGEFVATGTDDGRLYVWDVASGALLASFEAHYRAIRVLRFAPDGAALASGADDGRVCVWSVPSLLRRTDLAGGQAPTAYATLADHTLPIADLHWGHGPFPHAAALWTASHDASVKLWDVATRRLLSTFALPAGVSRIAVDPLERFFFASLDGARDAYRVELYAQDAGAWHARGGRGAEGAVENVSPMHTRVTLAEPITALALTHAASHLAVGTSTGQVHLVDDVTLQVVRVLPATASLTAAPSTPVTNLLALPRPPDLLTAAQLGKRSASRDTDAASSTYVAPLPMRPVAAQFARTIAPPDATPTVALRIGAGAGLAADEVLTYLGATPARHAPEARTAPESAAPPTSATAPDAGAHARIAQLEDELRRAQALNDEMWQHLVHTQVGAHR</sequence>
<protein>
    <recommendedName>
        <fullName evidence="5">Pre-rRNA-processing protein IPI3</fullName>
    </recommendedName>
</protein>
<name>A0AAF0E455_9BASI</name>
<evidence type="ECO:0000256" key="5">
    <source>
        <dbReference type="RuleBase" id="RU369067"/>
    </source>
</evidence>
<dbReference type="EMBL" id="CP119940">
    <property type="protein sequence ID" value="WFD04124.1"/>
    <property type="molecule type" value="Genomic_DNA"/>
</dbReference>
<reference evidence="7" key="1">
    <citation type="submission" date="2023-03" db="EMBL/GenBank/DDBJ databases">
        <title>Mating type loci evolution in Malassezia.</title>
        <authorList>
            <person name="Coelho M.A."/>
        </authorList>
    </citation>
    <scope>NUCLEOTIDE SEQUENCE</scope>
    <source>
        <strain evidence="7">CBS 7876</strain>
    </source>
</reference>
<feature type="repeat" description="WD" evidence="4">
    <location>
        <begin position="141"/>
        <end position="174"/>
    </location>
</feature>
<dbReference type="InterPro" id="IPR001680">
    <property type="entry name" value="WD40_rpt"/>
</dbReference>
<comment type="subunit">
    <text evidence="5">Component of the RIX1 complex, composed of IPI1, RIX1/IPI2 and IPI3 in a 1:2:2 stoichiometry. The complex interacts (via RIX1) with MDN1 (via its hexameric AAA ATPase ring) and the pre-60S ribosome particles.</text>
</comment>
<evidence type="ECO:0000256" key="2">
    <source>
        <dbReference type="ARBA" id="ARBA00022574"/>
    </source>
</evidence>
<dbReference type="PROSITE" id="PS00678">
    <property type="entry name" value="WD_REPEATS_1"/>
    <property type="match status" value="2"/>
</dbReference>
<proteinExistence type="inferred from homology"/>
<feature type="repeat" description="WD" evidence="4">
    <location>
        <begin position="109"/>
        <end position="140"/>
    </location>
</feature>
<accession>A0AAF0E455</accession>
<dbReference type="InterPro" id="IPR045227">
    <property type="entry name" value="WDR18/Ipi3/RID3"/>
</dbReference>
<dbReference type="PROSITE" id="PS50294">
    <property type="entry name" value="WD_REPEATS_REGION"/>
    <property type="match status" value="1"/>
</dbReference>
<feature type="repeat" description="WD" evidence="4">
    <location>
        <begin position="195"/>
        <end position="240"/>
    </location>
</feature>
<dbReference type="PANTHER" id="PTHR18763">
    <property type="entry name" value="WD-REPEAT PROTEIN 18"/>
    <property type="match status" value="1"/>
</dbReference>
<organism evidence="7 8">
    <name type="scientific">Malassezia obtusa</name>
    <dbReference type="NCBI Taxonomy" id="76774"/>
    <lineage>
        <taxon>Eukaryota</taxon>
        <taxon>Fungi</taxon>
        <taxon>Dikarya</taxon>
        <taxon>Basidiomycota</taxon>
        <taxon>Ustilaginomycotina</taxon>
        <taxon>Malasseziomycetes</taxon>
        <taxon>Malasseziales</taxon>
        <taxon>Malasseziaceae</taxon>
        <taxon>Malassezia</taxon>
    </lineage>
</organism>
<dbReference type="PANTHER" id="PTHR18763:SF0">
    <property type="entry name" value="WD REPEAT-CONTAINING PROTEIN 18"/>
    <property type="match status" value="1"/>
</dbReference>